<evidence type="ECO:0000256" key="4">
    <source>
        <dbReference type="ARBA" id="ARBA00023136"/>
    </source>
</evidence>
<gene>
    <name evidence="8" type="ORF">F4553_001825</name>
</gene>
<dbReference type="PROSITE" id="PS51012">
    <property type="entry name" value="ABC_TM2"/>
    <property type="match status" value="1"/>
</dbReference>
<dbReference type="GO" id="GO:0140359">
    <property type="term" value="F:ABC-type transporter activity"/>
    <property type="evidence" value="ECO:0007669"/>
    <property type="project" value="InterPro"/>
</dbReference>
<comment type="subcellular location">
    <subcellularLocation>
        <location evidence="6">Cell membrane</location>
        <topology evidence="6">Multi-pass membrane protein</topology>
    </subcellularLocation>
    <subcellularLocation>
        <location evidence="1">Membrane</location>
        <topology evidence="1">Multi-pass membrane protein</topology>
    </subcellularLocation>
</comment>
<sequence length="261" mass="27851">MSTGTPLSAPALRELRYWLFRYRRTWRGTIVINVVNPLLFLTAIGIGLGRLITGGDALPGYSYLEFVVPGLLVAAAMQTTYIEAAGPVFQSVRGRKNYLAAAATPMSPSDILYGHLLYIVIRVATTALAFGAVAAAMGALPVGRGVLVVLSGVLVGAAFATTVAALAVTVKRASTMQAIFRFVIMSMYMLSGTFFPLDDLTPALRWLAQLTPLWHGVELARGFALGTATAGGVAVHTAYLLVMALVGLLIARRTFRKNLYV</sequence>
<protein>
    <recommendedName>
        <fullName evidence="6">Transport permease protein</fullName>
    </recommendedName>
</protein>
<evidence type="ECO:0000256" key="3">
    <source>
        <dbReference type="ARBA" id="ARBA00022989"/>
    </source>
</evidence>
<feature type="domain" description="ABC transmembrane type-2" evidence="7">
    <location>
        <begin position="28"/>
        <end position="258"/>
    </location>
</feature>
<evidence type="ECO:0000256" key="5">
    <source>
        <dbReference type="ARBA" id="ARBA00023251"/>
    </source>
</evidence>
<reference evidence="8 9" key="1">
    <citation type="submission" date="2020-08" db="EMBL/GenBank/DDBJ databases">
        <title>Sequencing the genomes of 1000 actinobacteria strains.</title>
        <authorList>
            <person name="Klenk H.-P."/>
        </authorList>
    </citation>
    <scope>NUCLEOTIDE SEQUENCE [LARGE SCALE GENOMIC DNA]</scope>
    <source>
        <strain evidence="8 9">DSM 45362</strain>
    </source>
</reference>
<dbReference type="InterPro" id="IPR051784">
    <property type="entry name" value="Nod_factor_ABC_transporter"/>
</dbReference>
<dbReference type="Pfam" id="PF01061">
    <property type="entry name" value="ABC2_membrane"/>
    <property type="match status" value="1"/>
</dbReference>
<dbReference type="InterPro" id="IPR047817">
    <property type="entry name" value="ABC2_TM_bact-type"/>
</dbReference>
<keyword evidence="5" id="KW-0046">Antibiotic resistance</keyword>
<dbReference type="AlphaFoldDB" id="A0A841BMG2"/>
<dbReference type="GO" id="GO:0046677">
    <property type="term" value="P:response to antibiotic"/>
    <property type="evidence" value="ECO:0007669"/>
    <property type="project" value="UniProtKB-KW"/>
</dbReference>
<keyword evidence="9" id="KW-1185">Reference proteome</keyword>
<dbReference type="RefSeq" id="WP_184834399.1">
    <property type="nucleotide sequence ID" value="NZ_JACHMN010000002.1"/>
</dbReference>
<proteinExistence type="inferred from homology"/>
<feature type="transmembrane region" description="Helical" evidence="6">
    <location>
        <begin position="26"/>
        <end position="46"/>
    </location>
</feature>
<feature type="transmembrane region" description="Helical" evidence="6">
    <location>
        <begin position="179"/>
        <end position="197"/>
    </location>
</feature>
<feature type="transmembrane region" description="Helical" evidence="6">
    <location>
        <begin position="146"/>
        <end position="167"/>
    </location>
</feature>
<comment type="caution">
    <text evidence="8">The sequence shown here is derived from an EMBL/GenBank/DDBJ whole genome shotgun (WGS) entry which is preliminary data.</text>
</comment>
<comment type="similarity">
    <text evidence="6">Belongs to the ABC-2 integral membrane protein family.</text>
</comment>
<dbReference type="GO" id="GO:0043190">
    <property type="term" value="C:ATP-binding cassette (ABC) transporter complex"/>
    <property type="evidence" value="ECO:0007669"/>
    <property type="project" value="InterPro"/>
</dbReference>
<keyword evidence="6" id="KW-1003">Cell membrane</keyword>
<feature type="transmembrane region" description="Helical" evidence="6">
    <location>
        <begin position="116"/>
        <end position="140"/>
    </location>
</feature>
<dbReference type="PRINTS" id="PR00164">
    <property type="entry name" value="ABC2TRNSPORT"/>
</dbReference>
<keyword evidence="4 6" id="KW-0472">Membrane</keyword>
<feature type="transmembrane region" description="Helical" evidence="6">
    <location>
        <begin position="223"/>
        <end position="251"/>
    </location>
</feature>
<dbReference type="Proteomes" id="UP000587527">
    <property type="component" value="Unassembled WGS sequence"/>
</dbReference>
<keyword evidence="2 6" id="KW-0812">Transmembrane</keyword>
<evidence type="ECO:0000256" key="2">
    <source>
        <dbReference type="ARBA" id="ARBA00022692"/>
    </source>
</evidence>
<dbReference type="PIRSF" id="PIRSF006648">
    <property type="entry name" value="DrrB"/>
    <property type="match status" value="1"/>
</dbReference>
<evidence type="ECO:0000256" key="1">
    <source>
        <dbReference type="ARBA" id="ARBA00004141"/>
    </source>
</evidence>
<evidence type="ECO:0000256" key="6">
    <source>
        <dbReference type="RuleBase" id="RU361157"/>
    </source>
</evidence>
<evidence type="ECO:0000313" key="8">
    <source>
        <dbReference type="EMBL" id="MBB5868446.1"/>
    </source>
</evidence>
<organism evidence="8 9">
    <name type="scientific">Allocatelliglobosispora scoriae</name>
    <dbReference type="NCBI Taxonomy" id="643052"/>
    <lineage>
        <taxon>Bacteria</taxon>
        <taxon>Bacillati</taxon>
        <taxon>Actinomycetota</taxon>
        <taxon>Actinomycetes</taxon>
        <taxon>Micromonosporales</taxon>
        <taxon>Micromonosporaceae</taxon>
        <taxon>Allocatelliglobosispora</taxon>
    </lineage>
</organism>
<dbReference type="InterPro" id="IPR013525">
    <property type="entry name" value="ABC2_TM"/>
</dbReference>
<evidence type="ECO:0000313" key="9">
    <source>
        <dbReference type="Proteomes" id="UP000587527"/>
    </source>
</evidence>
<keyword evidence="6" id="KW-0813">Transport</keyword>
<evidence type="ECO:0000259" key="7">
    <source>
        <dbReference type="PROSITE" id="PS51012"/>
    </source>
</evidence>
<dbReference type="InterPro" id="IPR000412">
    <property type="entry name" value="ABC_2_transport"/>
</dbReference>
<accession>A0A841BMG2</accession>
<feature type="transmembrane region" description="Helical" evidence="6">
    <location>
        <begin position="66"/>
        <end position="89"/>
    </location>
</feature>
<dbReference type="PANTHER" id="PTHR43229">
    <property type="entry name" value="NODULATION PROTEIN J"/>
    <property type="match status" value="1"/>
</dbReference>
<name>A0A841BMG2_9ACTN</name>
<dbReference type="PANTHER" id="PTHR43229:SF2">
    <property type="entry name" value="NODULATION PROTEIN J"/>
    <property type="match status" value="1"/>
</dbReference>
<dbReference type="EMBL" id="JACHMN010000002">
    <property type="protein sequence ID" value="MBB5868446.1"/>
    <property type="molecule type" value="Genomic_DNA"/>
</dbReference>
<keyword evidence="3 6" id="KW-1133">Transmembrane helix</keyword>